<dbReference type="Pfam" id="PF04851">
    <property type="entry name" value="ResIII"/>
    <property type="match status" value="1"/>
</dbReference>
<evidence type="ECO:0000313" key="2">
    <source>
        <dbReference type="EMBL" id="QHS79274.1"/>
    </source>
</evidence>
<dbReference type="InterPro" id="IPR027417">
    <property type="entry name" value="P-loop_NTPase"/>
</dbReference>
<proteinExistence type="predicted"/>
<dbReference type="PANTHER" id="PTHR12787">
    <property type="entry name" value="RIBOSOMAL RNA-PROCESSING PROTEIN 8"/>
    <property type="match status" value="1"/>
</dbReference>
<dbReference type="InterPro" id="IPR007823">
    <property type="entry name" value="RRP8"/>
</dbReference>
<dbReference type="InterPro" id="IPR006935">
    <property type="entry name" value="Helicase/UvrB_N"/>
</dbReference>
<dbReference type="SUPFAM" id="SSF52540">
    <property type="entry name" value="P-loop containing nucleoside triphosphate hydrolases"/>
    <property type="match status" value="1"/>
</dbReference>
<dbReference type="PANTHER" id="PTHR12787:SF0">
    <property type="entry name" value="RIBOSOMAL RNA-PROCESSING PROTEIN 8"/>
    <property type="match status" value="1"/>
</dbReference>
<dbReference type="Gene3D" id="6.10.140.530">
    <property type="match status" value="1"/>
</dbReference>
<dbReference type="GO" id="GO:0005524">
    <property type="term" value="F:ATP binding"/>
    <property type="evidence" value="ECO:0007669"/>
    <property type="project" value="InterPro"/>
</dbReference>
<reference evidence="2" key="1">
    <citation type="journal article" date="2020" name="Nature">
        <title>Giant virus diversity and host interactions through global metagenomics.</title>
        <authorList>
            <person name="Schulz F."/>
            <person name="Roux S."/>
            <person name="Paez-Espino D."/>
            <person name="Jungbluth S."/>
            <person name="Walsh D.A."/>
            <person name="Denef V.J."/>
            <person name="McMahon K.D."/>
            <person name="Konstantinidis K.T."/>
            <person name="Eloe-Fadrosh E.A."/>
            <person name="Kyrpides N.C."/>
            <person name="Woyke T."/>
        </authorList>
    </citation>
    <scope>NUCLEOTIDE SEQUENCE</scope>
    <source>
        <strain evidence="2">GVMAG-S-1035118-87</strain>
    </source>
</reference>
<name>A0A6C0AHJ0_9ZZZZ</name>
<dbReference type="InterPro" id="IPR001650">
    <property type="entry name" value="Helicase_C-like"/>
</dbReference>
<dbReference type="EMBL" id="MN740627">
    <property type="protein sequence ID" value="QHS79274.1"/>
    <property type="molecule type" value="Genomic_DNA"/>
</dbReference>
<dbReference type="SUPFAM" id="SSF53335">
    <property type="entry name" value="S-adenosyl-L-methionine-dependent methyltransferases"/>
    <property type="match status" value="1"/>
</dbReference>
<dbReference type="Gene3D" id="3.40.50.300">
    <property type="entry name" value="P-loop containing nucleotide triphosphate hydrolases"/>
    <property type="match status" value="2"/>
</dbReference>
<dbReference type="GO" id="GO:0005730">
    <property type="term" value="C:nucleolus"/>
    <property type="evidence" value="ECO:0007669"/>
    <property type="project" value="TreeGrafter"/>
</dbReference>
<protein>
    <recommendedName>
        <fullName evidence="1">Helicase ATP-binding domain-containing protein</fullName>
    </recommendedName>
</protein>
<accession>A0A6C0AHJ0</accession>
<dbReference type="PROSITE" id="PS51192">
    <property type="entry name" value="HELICASE_ATP_BIND_1"/>
    <property type="match status" value="1"/>
</dbReference>
<dbReference type="GO" id="GO:0003677">
    <property type="term" value="F:DNA binding"/>
    <property type="evidence" value="ECO:0007669"/>
    <property type="project" value="InterPro"/>
</dbReference>
<dbReference type="AlphaFoldDB" id="A0A6C0AHJ0"/>
<organism evidence="2">
    <name type="scientific">viral metagenome</name>
    <dbReference type="NCBI Taxonomy" id="1070528"/>
    <lineage>
        <taxon>unclassified sequences</taxon>
        <taxon>metagenomes</taxon>
        <taxon>organismal metagenomes</taxon>
    </lineage>
</organism>
<dbReference type="Gene3D" id="3.40.50.150">
    <property type="entry name" value="Vaccinia Virus protein VP39"/>
    <property type="match status" value="1"/>
</dbReference>
<dbReference type="GO" id="GO:0008168">
    <property type="term" value="F:methyltransferase activity"/>
    <property type="evidence" value="ECO:0007669"/>
    <property type="project" value="InterPro"/>
</dbReference>
<dbReference type="SMART" id="SM00487">
    <property type="entry name" value="DEXDc"/>
    <property type="match status" value="1"/>
</dbReference>
<evidence type="ECO:0000259" key="1">
    <source>
        <dbReference type="PROSITE" id="PS51192"/>
    </source>
</evidence>
<dbReference type="InterPro" id="IPR029063">
    <property type="entry name" value="SAM-dependent_MTases_sf"/>
</dbReference>
<dbReference type="CDD" id="cd18785">
    <property type="entry name" value="SF2_C"/>
    <property type="match status" value="1"/>
</dbReference>
<sequence>MSTEQLLSRDSRLSNRPYQIEALQSIFQHEKCVVKMFCGTGKSRIMTNVILHENKQLSVIVFPSLSLIQQYSSDYLEMFDHPCLNISSEMLDIESTTDEVRIRTFLQRQERKLILITYQSLHVLLACLDGQKIPLIQYDEAHHTTGIECQKLVFETDCFEKQVFYTATPETKNGRVLYDREDEASIPLAFEYTYLQGLAATVLNEFDVCVDMYTEKTNHSVYEAIARAILTRGTSRGLLFHSGVNGERNTSVWNFVDEDAFKVAFAKVARAFPEKQYTKITFVGMDGTTKMAERKQMLSALDQTPMDEIYLISSCDTIGEGVDTKRANLCVFVDPKTSTIQLIQNIGRVLRRNPEQPVSTILIPCWINMENYAGAETREQKDALIREQMRATNGDYSPVLNVLGALRQEDEDLYEMCLHYPSRKHKEDSLREQGFEIGEEEYTHEEVDEMRQTSNLEIHTDEEIRTHESVQESEETTRLYYDEEENVYYPIEGDEDTVIEPPKPKVRVSIHQNEEIQMLWSVKEVDFTKQFCTVVIECEVSRNEENWHLRRDELCAYIDVNGRVPLLKENPSIHTWVDNQKQNYGKRIQRMSIPEFRTIWEETVRKFPCLDNDNMWHLKHAELYAYIDANGKAPVPKGSPLNQWVSDQKKNYKKHRGRMSKPEFRAIWEETLEKYPCLRDLTQQWYMKHNELCVYIDKYGKVPPKGSSLNGWRHTQNDCYDNKSCIMKNEDIRRIWEETIQKYPCLTVDNEKVWHMKHAELCAYLDRNNKPPTLRTDKLLTGWLSNTKTHFQKCNRIMGHPHIRTLWEETIRKYPCLTIDLNDLWHTKHKELCRHIDLTRKLPSKGSSLNSWLGNQKQNYKKQENSMENEDIRAIWEETLRRYPILSDRDEQWKIKLAELHIFIDTNKRCPQERKDSEKILGNWTSYQKTNYKNQGMENPEIRKLWEDTLQKYHCLSTDLVAQWYLKRDKLCAYIDANSRVPPKGTPLNTWVNRQKSNYKKQDRIMSDPEIRKSWEELVQKYPCLSGKTTKSMKLATVAQPTESSEQKRQRVHSELSQLHQKYKTLTSEHLRQTFEDNPSLWHTYHAISEENEKSFPEQEIPRNRIIQELCKLKSKRTKLVVDMGCGKAHIARYFQDTRFKFINLDHVSSNELVVSRDISNTELDDDSVEICILSLAMWGSNCTSYVREAYRILESNGILYLIEPTKRWTEVEPADKLHALLEESGFRIVEKKIEKFAMFICSK</sequence>
<dbReference type="Pfam" id="PF05148">
    <property type="entry name" value="Methyltransf_8"/>
    <property type="match status" value="1"/>
</dbReference>
<feature type="domain" description="Helicase ATP-binding" evidence="1">
    <location>
        <begin position="23"/>
        <end position="187"/>
    </location>
</feature>
<dbReference type="InterPro" id="IPR014001">
    <property type="entry name" value="Helicase_ATP-bd"/>
</dbReference>
<dbReference type="GO" id="GO:0016787">
    <property type="term" value="F:hydrolase activity"/>
    <property type="evidence" value="ECO:0007669"/>
    <property type="project" value="InterPro"/>
</dbReference>
<dbReference type="Pfam" id="PF00271">
    <property type="entry name" value="Helicase_C"/>
    <property type="match status" value="1"/>
</dbReference>